<evidence type="ECO:0000256" key="5">
    <source>
        <dbReference type="ARBA" id="ARBA00023004"/>
    </source>
</evidence>
<accession>A0A0E9NT66</accession>
<reference evidence="8 9" key="2">
    <citation type="journal article" date="2014" name="J. Gen. Appl. Microbiol.">
        <title>The early diverging ascomycetous budding yeast Saitoella complicata has three histone deacetylases belonging to the Clr6, Hos2, and Rpd3 lineages.</title>
        <authorList>
            <person name="Nishida H."/>
            <person name="Matsumoto T."/>
            <person name="Kondo S."/>
            <person name="Hamamoto M."/>
            <person name="Yoshikawa H."/>
        </authorList>
    </citation>
    <scope>NUCLEOTIDE SEQUENCE [LARGE SCALE GENOMIC DNA]</scope>
    <source>
        <strain evidence="8 9">NRRL Y-17804</strain>
    </source>
</reference>
<dbReference type="PANTHER" id="PTHR10869:SF247">
    <property type="entry name" value="FE2OG DIOXYGENASE DOMAIN-CONTAINING PROTEIN"/>
    <property type="match status" value="1"/>
</dbReference>
<evidence type="ECO:0000256" key="4">
    <source>
        <dbReference type="ARBA" id="ARBA00023002"/>
    </source>
</evidence>
<comment type="caution">
    <text evidence="8">The sequence shown here is derived from an EMBL/GenBank/DDBJ whole genome shotgun (WGS) entry which is preliminary data.</text>
</comment>
<sequence>MGKTAKRRKLASTVIAKSVAPPSPSTSADDTEITSPFAVISQDDLDIAVDTLEQLAAHPTLLKHKDLRQLRSAVWAYSQSLPNPGNSLTARLSSALEAGAWTDARVLLAEMKIRGIKPKLGALQRWVRECDAASVGVEGGWSEEVMTVLDGILRVCQPARGGYDDDDNPLPVGGAPEFSSTNAAPKRKAGELHDAAEPFEDGEGKPVPVTAEALAIDTGSTSQSVVRRHPAWSVGKPHNHPIYANAMANTLTHNGAMPPDLLKTKFTAISTIPGPERRPANLHPAIIYASQPGTIAMDETHPPVVRHDVPDVPGAFLLQDALSVDECTQIIRAGETMGFLPDIPAQGDASVLAHNFIWFADRAFHDTLWSRIVHLLPEKIAGGKVWGLNVRFRVYRYVPGAIYRPHIDGAWPPSGTDPTKPVHDSYVYDASPPDKPLYSRLTFLIYLNDEFPGGHTTFFLPSPTRDGILDAHSVKPRMGSVLVFPHGEGRGSLLHEGSAVGGELGEREGGGKGVVGEGKYVIRTDVVYEVQRGEVRDKQ</sequence>
<evidence type="ECO:0000256" key="3">
    <source>
        <dbReference type="ARBA" id="ARBA00022964"/>
    </source>
</evidence>
<keyword evidence="3" id="KW-0223">Dioxygenase</keyword>
<organism evidence="8 9">
    <name type="scientific">Saitoella complicata (strain BCRC 22490 / CBS 7301 / JCM 7358 / NBRC 10748 / NRRL Y-17804)</name>
    <dbReference type="NCBI Taxonomy" id="698492"/>
    <lineage>
        <taxon>Eukaryota</taxon>
        <taxon>Fungi</taxon>
        <taxon>Dikarya</taxon>
        <taxon>Ascomycota</taxon>
        <taxon>Taphrinomycotina</taxon>
        <taxon>Taphrinomycotina incertae sedis</taxon>
        <taxon>Saitoella</taxon>
    </lineage>
</organism>
<evidence type="ECO:0000313" key="8">
    <source>
        <dbReference type="EMBL" id="GAO52610.1"/>
    </source>
</evidence>
<evidence type="ECO:0000259" key="7">
    <source>
        <dbReference type="PROSITE" id="PS51471"/>
    </source>
</evidence>
<dbReference type="AlphaFoldDB" id="A0A0E9NT66"/>
<dbReference type="EMBL" id="BACD03000076">
    <property type="protein sequence ID" value="GAO52610.1"/>
    <property type="molecule type" value="Genomic_DNA"/>
</dbReference>
<reference evidence="8 9" key="3">
    <citation type="journal article" date="2015" name="Genome Announc.">
        <title>Draft Genome Sequence of the Archiascomycetous Yeast Saitoella complicata.</title>
        <authorList>
            <person name="Yamauchi K."/>
            <person name="Kondo S."/>
            <person name="Hamamoto M."/>
            <person name="Takahashi Y."/>
            <person name="Ogura Y."/>
            <person name="Hayashi T."/>
            <person name="Nishida H."/>
        </authorList>
    </citation>
    <scope>NUCLEOTIDE SEQUENCE [LARGE SCALE GENOMIC DNA]</scope>
    <source>
        <strain evidence="8 9">NRRL Y-17804</strain>
    </source>
</reference>
<dbReference type="OrthoDB" id="69177at2759"/>
<dbReference type="Gene3D" id="2.60.120.620">
    <property type="entry name" value="q2cbj1_9rhob like domain"/>
    <property type="match status" value="1"/>
</dbReference>
<dbReference type="Proteomes" id="UP000033140">
    <property type="component" value="Unassembled WGS sequence"/>
</dbReference>
<keyword evidence="5" id="KW-0408">Iron</keyword>
<reference evidence="8 9" key="1">
    <citation type="journal article" date="2011" name="J. Gen. Appl. Microbiol.">
        <title>Draft genome sequencing of the enigmatic yeast Saitoella complicata.</title>
        <authorList>
            <person name="Nishida H."/>
            <person name="Hamamoto M."/>
            <person name="Sugiyama J."/>
        </authorList>
    </citation>
    <scope>NUCLEOTIDE SEQUENCE [LARGE SCALE GENOMIC DNA]</scope>
    <source>
        <strain evidence="8 9">NRRL Y-17804</strain>
    </source>
</reference>
<gene>
    <name evidence="8" type="ORF">G7K_6683-t1</name>
</gene>
<feature type="region of interest" description="Disordered" evidence="6">
    <location>
        <begin position="163"/>
        <end position="191"/>
    </location>
</feature>
<dbReference type="STRING" id="698492.A0A0E9NT66"/>
<name>A0A0E9NT66_SAICN</name>
<dbReference type="GO" id="GO:0031418">
    <property type="term" value="F:L-ascorbic acid binding"/>
    <property type="evidence" value="ECO:0007669"/>
    <property type="project" value="InterPro"/>
</dbReference>
<dbReference type="RefSeq" id="XP_019021084.1">
    <property type="nucleotide sequence ID" value="XM_019168125.1"/>
</dbReference>
<comment type="cofactor">
    <cofactor evidence="1">
        <name>L-ascorbate</name>
        <dbReference type="ChEBI" id="CHEBI:38290"/>
    </cofactor>
</comment>
<proteinExistence type="predicted"/>
<dbReference type="InterPro" id="IPR005123">
    <property type="entry name" value="Oxoglu/Fe-dep_dioxygenase_dom"/>
</dbReference>
<dbReference type="SMART" id="SM00702">
    <property type="entry name" value="P4Hc"/>
    <property type="match status" value="1"/>
</dbReference>
<dbReference type="GO" id="GO:0005783">
    <property type="term" value="C:endoplasmic reticulum"/>
    <property type="evidence" value="ECO:0007669"/>
    <property type="project" value="TreeGrafter"/>
</dbReference>
<keyword evidence="9" id="KW-1185">Reference proteome</keyword>
<dbReference type="GO" id="GO:0005506">
    <property type="term" value="F:iron ion binding"/>
    <property type="evidence" value="ECO:0007669"/>
    <property type="project" value="InterPro"/>
</dbReference>
<dbReference type="GO" id="GO:0004656">
    <property type="term" value="F:procollagen-proline 4-dioxygenase activity"/>
    <property type="evidence" value="ECO:0007669"/>
    <property type="project" value="TreeGrafter"/>
</dbReference>
<protein>
    <recommendedName>
        <fullName evidence="7">Fe2OG dioxygenase domain-containing protein</fullName>
    </recommendedName>
</protein>
<evidence type="ECO:0000256" key="2">
    <source>
        <dbReference type="ARBA" id="ARBA00022723"/>
    </source>
</evidence>
<evidence type="ECO:0000313" key="9">
    <source>
        <dbReference type="Proteomes" id="UP000033140"/>
    </source>
</evidence>
<keyword evidence="4" id="KW-0560">Oxidoreductase</keyword>
<dbReference type="InterPro" id="IPR045054">
    <property type="entry name" value="P4HA-like"/>
</dbReference>
<dbReference type="InterPro" id="IPR006620">
    <property type="entry name" value="Pro_4_hyd_alph"/>
</dbReference>
<dbReference type="FunFam" id="2.60.120.620:FF:000020">
    <property type="entry name" value="Unplaced genomic scaffold supercont2.4, whole genome shotgun sequence"/>
    <property type="match status" value="1"/>
</dbReference>
<keyword evidence="2" id="KW-0479">Metal-binding</keyword>
<evidence type="ECO:0000256" key="6">
    <source>
        <dbReference type="SAM" id="MobiDB-lite"/>
    </source>
</evidence>
<dbReference type="PANTHER" id="PTHR10869">
    <property type="entry name" value="PROLYL 4-HYDROXYLASE ALPHA SUBUNIT"/>
    <property type="match status" value="1"/>
</dbReference>
<feature type="domain" description="Fe2OG dioxygenase" evidence="7">
    <location>
        <begin position="387"/>
        <end position="528"/>
    </location>
</feature>
<dbReference type="OMA" id="LRKPPNH"/>
<dbReference type="PROSITE" id="PS51471">
    <property type="entry name" value="FE2OG_OXY"/>
    <property type="match status" value="1"/>
</dbReference>
<evidence type="ECO:0000256" key="1">
    <source>
        <dbReference type="ARBA" id="ARBA00001961"/>
    </source>
</evidence>